<keyword evidence="4" id="KW-0687">Ribonucleoprotein</keyword>
<proteinExistence type="inferred from homology"/>
<dbReference type="InterPro" id="IPR020057">
    <property type="entry name" value="Ribosomal_bL25_b-dom"/>
</dbReference>
<sequence length="216" mass="23556">MDKYVIEATKRDVIGKKVGVLRREGKLPGVIYGHKFDAMPIIMDSKTTTKILNSVTSSSIVTLVIDGKEHAALVRERQMDYIRNQFIHVDFQAVSQTEKIRAKVGVILTGLAPAIKDFNGVVVEGLDAIEVEALPKDLPERFVIDLSKLAAIGDAIHVKDVEVPANVEIVEDGEAMIVLITSPAAEEVEVATGEGDVVEPEVIEKGKKDEEDADEK</sequence>
<dbReference type="GO" id="GO:0008097">
    <property type="term" value="F:5S rRNA binding"/>
    <property type="evidence" value="ECO:0007669"/>
    <property type="project" value="InterPro"/>
</dbReference>
<dbReference type="HAMAP" id="MF_01334">
    <property type="entry name" value="Ribosomal_bL25_CTC"/>
    <property type="match status" value="1"/>
</dbReference>
<organism evidence="8">
    <name type="scientific">bioreactor metagenome</name>
    <dbReference type="NCBI Taxonomy" id="1076179"/>
    <lineage>
        <taxon>unclassified sequences</taxon>
        <taxon>metagenomes</taxon>
        <taxon>ecological metagenomes</taxon>
    </lineage>
</organism>
<dbReference type="Gene3D" id="2.40.240.10">
    <property type="entry name" value="Ribosomal Protein L25, Chain P"/>
    <property type="match status" value="1"/>
</dbReference>
<dbReference type="NCBIfam" id="TIGR00731">
    <property type="entry name" value="bL25_bact_ctc"/>
    <property type="match status" value="1"/>
</dbReference>
<keyword evidence="1" id="KW-0699">rRNA-binding</keyword>
<dbReference type="CDD" id="cd00495">
    <property type="entry name" value="Ribosomal_L25_TL5_CTC"/>
    <property type="match status" value="1"/>
</dbReference>
<dbReference type="InterPro" id="IPR020056">
    <property type="entry name" value="Rbsml_bL25/Gln-tRNA_synth_N"/>
</dbReference>
<feature type="domain" description="Large ribosomal subunit protein bL25 beta" evidence="7">
    <location>
        <begin position="99"/>
        <end position="183"/>
    </location>
</feature>
<evidence type="ECO:0000256" key="2">
    <source>
        <dbReference type="ARBA" id="ARBA00022884"/>
    </source>
</evidence>
<dbReference type="SUPFAM" id="SSF50715">
    <property type="entry name" value="Ribosomal protein L25-like"/>
    <property type="match status" value="1"/>
</dbReference>
<dbReference type="Gene3D" id="2.170.120.20">
    <property type="entry name" value="Ribosomal protein L25, beta domain"/>
    <property type="match status" value="1"/>
</dbReference>
<evidence type="ECO:0000259" key="7">
    <source>
        <dbReference type="Pfam" id="PF14693"/>
    </source>
</evidence>
<dbReference type="AlphaFoldDB" id="A0A644X902"/>
<accession>A0A644X902</accession>
<dbReference type="InterPro" id="IPR020930">
    <property type="entry name" value="Ribosomal_uL5_bac-type"/>
</dbReference>
<evidence type="ECO:0000256" key="3">
    <source>
        <dbReference type="ARBA" id="ARBA00022980"/>
    </source>
</evidence>
<dbReference type="Pfam" id="PF01386">
    <property type="entry name" value="Ribosomal_L25p"/>
    <property type="match status" value="1"/>
</dbReference>
<evidence type="ECO:0000256" key="5">
    <source>
        <dbReference type="SAM" id="MobiDB-lite"/>
    </source>
</evidence>
<dbReference type="GO" id="GO:0006412">
    <property type="term" value="P:translation"/>
    <property type="evidence" value="ECO:0007669"/>
    <property type="project" value="InterPro"/>
</dbReference>
<feature type="domain" description="Large ribosomal subunit protein bL25 L25" evidence="6">
    <location>
        <begin position="6"/>
        <end position="91"/>
    </location>
</feature>
<dbReference type="GO" id="GO:0022625">
    <property type="term" value="C:cytosolic large ribosomal subunit"/>
    <property type="evidence" value="ECO:0007669"/>
    <property type="project" value="TreeGrafter"/>
</dbReference>
<dbReference type="GO" id="GO:0003735">
    <property type="term" value="F:structural constituent of ribosome"/>
    <property type="evidence" value="ECO:0007669"/>
    <property type="project" value="InterPro"/>
</dbReference>
<gene>
    <name evidence="8" type="primary">ctc_4</name>
    <name evidence="8" type="ORF">SDC9_58994</name>
</gene>
<dbReference type="InterPro" id="IPR037121">
    <property type="entry name" value="Ribosomal_bL25_C"/>
</dbReference>
<keyword evidence="2" id="KW-0694">RNA-binding</keyword>
<dbReference type="PANTHER" id="PTHR33284:SF1">
    <property type="entry name" value="RIBOSOMAL PROTEIN L25_GLN-TRNA SYNTHETASE, ANTI-CODON-BINDING DOMAIN-CONTAINING PROTEIN"/>
    <property type="match status" value="1"/>
</dbReference>
<feature type="compositionally biased region" description="Basic and acidic residues" evidence="5">
    <location>
        <begin position="202"/>
        <end position="216"/>
    </location>
</feature>
<evidence type="ECO:0000313" key="8">
    <source>
        <dbReference type="EMBL" id="MPM12640.1"/>
    </source>
</evidence>
<protein>
    <submittedName>
        <fullName evidence="8">General stress protein CTC</fullName>
    </submittedName>
</protein>
<keyword evidence="3" id="KW-0689">Ribosomal protein</keyword>
<evidence type="ECO:0000259" key="6">
    <source>
        <dbReference type="Pfam" id="PF01386"/>
    </source>
</evidence>
<reference evidence="8" key="1">
    <citation type="submission" date="2019-08" db="EMBL/GenBank/DDBJ databases">
        <authorList>
            <person name="Kucharzyk K."/>
            <person name="Murdoch R.W."/>
            <person name="Higgins S."/>
            <person name="Loffler F."/>
        </authorList>
    </citation>
    <scope>NUCLEOTIDE SEQUENCE</scope>
</reference>
<dbReference type="InterPro" id="IPR011035">
    <property type="entry name" value="Ribosomal_bL25/Gln-tRNA_synth"/>
</dbReference>
<dbReference type="InterPro" id="IPR001021">
    <property type="entry name" value="Ribosomal_bL25_long"/>
</dbReference>
<dbReference type="Pfam" id="PF14693">
    <property type="entry name" value="Ribosomal_TL5_C"/>
    <property type="match status" value="1"/>
</dbReference>
<evidence type="ECO:0000256" key="1">
    <source>
        <dbReference type="ARBA" id="ARBA00022730"/>
    </source>
</evidence>
<feature type="region of interest" description="Disordered" evidence="5">
    <location>
        <begin position="191"/>
        <end position="216"/>
    </location>
</feature>
<name>A0A644X902_9ZZZZ</name>
<evidence type="ECO:0000256" key="4">
    <source>
        <dbReference type="ARBA" id="ARBA00023274"/>
    </source>
</evidence>
<dbReference type="EMBL" id="VSSQ01002002">
    <property type="protein sequence ID" value="MPM12640.1"/>
    <property type="molecule type" value="Genomic_DNA"/>
</dbReference>
<comment type="caution">
    <text evidence="8">The sequence shown here is derived from an EMBL/GenBank/DDBJ whole genome shotgun (WGS) entry which is preliminary data.</text>
</comment>
<dbReference type="PANTHER" id="PTHR33284">
    <property type="entry name" value="RIBOSOMAL PROTEIN L25/GLN-TRNA SYNTHETASE, ANTI-CODON-BINDING DOMAIN-CONTAINING PROTEIN"/>
    <property type="match status" value="1"/>
</dbReference>
<dbReference type="InterPro" id="IPR029751">
    <property type="entry name" value="Ribosomal_L25_dom"/>
</dbReference>